<accession>A0A953HVK9</accession>
<evidence type="ECO:0000313" key="1">
    <source>
        <dbReference type="EMBL" id="MBY5959050.1"/>
    </source>
</evidence>
<protein>
    <recommendedName>
        <fullName evidence="3">Viral A-type inclusion protein</fullName>
    </recommendedName>
</protein>
<dbReference type="PROSITE" id="PS51257">
    <property type="entry name" value="PROKAR_LIPOPROTEIN"/>
    <property type="match status" value="1"/>
</dbReference>
<evidence type="ECO:0008006" key="3">
    <source>
        <dbReference type="Google" id="ProtNLM"/>
    </source>
</evidence>
<dbReference type="Proteomes" id="UP000753961">
    <property type="component" value="Unassembled WGS sequence"/>
</dbReference>
<dbReference type="AlphaFoldDB" id="A0A953HVK9"/>
<dbReference type="EMBL" id="JAHVHU010000011">
    <property type="protein sequence ID" value="MBY5959050.1"/>
    <property type="molecule type" value="Genomic_DNA"/>
</dbReference>
<proteinExistence type="predicted"/>
<reference evidence="1" key="1">
    <citation type="submission" date="2021-06" db="EMBL/GenBank/DDBJ databases">
        <title>44 bacteria genomes isolated from Dapeng, Shenzhen.</title>
        <authorList>
            <person name="Zheng W."/>
            <person name="Yu S."/>
            <person name="Huang Y."/>
        </authorList>
    </citation>
    <scope>NUCLEOTIDE SEQUENCE</scope>
    <source>
        <strain evidence="1">DP5N28-2</strain>
    </source>
</reference>
<gene>
    <name evidence="1" type="ORF">KUV50_12940</name>
</gene>
<dbReference type="RefSeq" id="WP_222580584.1">
    <property type="nucleotide sequence ID" value="NZ_JAHVHU010000011.1"/>
</dbReference>
<evidence type="ECO:0000313" key="2">
    <source>
        <dbReference type="Proteomes" id="UP000753961"/>
    </source>
</evidence>
<comment type="caution">
    <text evidence="1">The sequence shown here is derived from an EMBL/GenBank/DDBJ whole genome shotgun (WGS) entry which is preliminary data.</text>
</comment>
<organism evidence="1 2">
    <name type="scientific">Membranihabitans marinus</name>
    <dbReference type="NCBI Taxonomy" id="1227546"/>
    <lineage>
        <taxon>Bacteria</taxon>
        <taxon>Pseudomonadati</taxon>
        <taxon>Bacteroidota</taxon>
        <taxon>Saprospiria</taxon>
        <taxon>Saprospirales</taxon>
        <taxon>Saprospiraceae</taxon>
        <taxon>Membranihabitans</taxon>
    </lineage>
</organism>
<sequence length="143" mass="16562">MTQKTLLFFSMAIWAVFACQGEKKSEAEIQYDLYYDSIMVIHDRTMPLMSKIEDLRGQLKKERKDVINSDPNTFRKINRLLGELNKAEDAMFDWMNGFKPDTVAEDQKLNYIKSQFSQVEHMEGLMLGGIGMAEDQLENKPAQ</sequence>
<keyword evidence="2" id="KW-1185">Reference proteome</keyword>
<name>A0A953HVK9_9BACT</name>